<dbReference type="RefSeq" id="WP_341597574.1">
    <property type="nucleotide sequence ID" value="NZ_JBAKAZ010000024.1"/>
</dbReference>
<dbReference type="PIRSF" id="PIRSF028696">
    <property type="entry name" value="UCP028696"/>
    <property type="match status" value="1"/>
</dbReference>
<dbReference type="EMBL" id="JBAKAZ010000024">
    <property type="protein sequence ID" value="MEL0629539.1"/>
    <property type="molecule type" value="Genomic_DNA"/>
</dbReference>
<feature type="signal peptide" evidence="1">
    <location>
        <begin position="1"/>
        <end position="19"/>
    </location>
</feature>
<reference evidence="2 3" key="1">
    <citation type="submission" date="2024-02" db="EMBL/GenBank/DDBJ databases">
        <title>Bacteria isolated from the canopy kelp, Nereocystis luetkeana.</title>
        <authorList>
            <person name="Pfister C.A."/>
            <person name="Younker I.T."/>
            <person name="Light S.H."/>
        </authorList>
    </citation>
    <scope>NUCLEOTIDE SEQUENCE [LARGE SCALE GENOMIC DNA]</scope>
    <source>
        <strain evidence="2 3">TI.1.05</strain>
    </source>
</reference>
<gene>
    <name evidence="2" type="ORF">V6256_07950</name>
</gene>
<evidence type="ECO:0000256" key="1">
    <source>
        <dbReference type="SAM" id="SignalP"/>
    </source>
</evidence>
<keyword evidence="1" id="KW-0732">Signal</keyword>
<organism evidence="2 3">
    <name type="scientific">Psychromonas aquatilis</name>
    <dbReference type="NCBI Taxonomy" id="2005072"/>
    <lineage>
        <taxon>Bacteria</taxon>
        <taxon>Pseudomonadati</taxon>
        <taxon>Pseudomonadota</taxon>
        <taxon>Gammaproteobacteria</taxon>
        <taxon>Alteromonadales</taxon>
        <taxon>Psychromonadaceae</taxon>
        <taxon>Psychromonas</taxon>
    </lineage>
</organism>
<feature type="chain" id="PRO_5047339092" evidence="1">
    <location>
        <begin position="20"/>
        <end position="330"/>
    </location>
</feature>
<sequence length="330" mass="36840">MLKGFSFTFIALLSSIANAAQPLSKEAGWGGSLSLNVGYTQKQSQLDTDSENTVTNNLDNNGKSSGSAIVYPLGRIQYTFDSLNTQLFLGNSKDQVAVAQFQYELGLVHRFADNTKLTIAAFPKLALFSEAWEDPFVEGSARQKTDKHVGGGRVAIENVLGSPLTLKYSLASSSIDDEKSGQSQLGSLAEQKLLQRDSLYQRFEVETMLPLAKGWLVKPNLQYTHRNADGDANSFGLYKAQLTLLMFKDRHTLVTTIHAGFSKYQELNPIFDNKQDAKQAGIFSLYSYKKPFNWERWSWTVMAGYNKEDSDIKFYDNSSFIISTGVVFEY</sequence>
<accession>A0ABU9GQE0</accession>
<dbReference type="InterPro" id="IPR016896">
    <property type="entry name" value="DUF2860"/>
</dbReference>
<proteinExistence type="predicted"/>
<dbReference type="Proteomes" id="UP001369082">
    <property type="component" value="Unassembled WGS sequence"/>
</dbReference>
<name>A0ABU9GQE0_9GAMM</name>
<keyword evidence="3" id="KW-1185">Reference proteome</keyword>
<evidence type="ECO:0000313" key="3">
    <source>
        <dbReference type="Proteomes" id="UP001369082"/>
    </source>
</evidence>
<dbReference type="Pfam" id="PF11059">
    <property type="entry name" value="DUF2860"/>
    <property type="match status" value="1"/>
</dbReference>
<comment type="caution">
    <text evidence="2">The sequence shown here is derived from an EMBL/GenBank/DDBJ whole genome shotgun (WGS) entry which is preliminary data.</text>
</comment>
<evidence type="ECO:0000313" key="2">
    <source>
        <dbReference type="EMBL" id="MEL0629539.1"/>
    </source>
</evidence>
<protein>
    <submittedName>
        <fullName evidence="2">DUF2860 domain-containing protein</fullName>
    </submittedName>
</protein>